<proteinExistence type="predicted"/>
<dbReference type="AlphaFoldDB" id="B4R7A5"/>
<evidence type="ECO:0000313" key="1">
    <source>
        <dbReference type="EMBL" id="EDX18346.1"/>
    </source>
</evidence>
<dbReference type="HOGENOM" id="CLU_3070957_0_0_1"/>
<gene>
    <name evidence="1" type="primary">Dsim\GD17425</name>
    <name evidence="1" type="ORF">Dsim_GD17425</name>
</gene>
<organism evidence="1 2">
    <name type="scientific">Drosophila simulans</name>
    <name type="common">Fruit fly</name>
    <dbReference type="NCBI Taxonomy" id="7240"/>
    <lineage>
        <taxon>Eukaryota</taxon>
        <taxon>Metazoa</taxon>
        <taxon>Ecdysozoa</taxon>
        <taxon>Arthropoda</taxon>
        <taxon>Hexapoda</taxon>
        <taxon>Insecta</taxon>
        <taxon>Pterygota</taxon>
        <taxon>Neoptera</taxon>
        <taxon>Endopterygota</taxon>
        <taxon>Diptera</taxon>
        <taxon>Brachycera</taxon>
        <taxon>Muscomorpha</taxon>
        <taxon>Ephydroidea</taxon>
        <taxon>Drosophilidae</taxon>
        <taxon>Drosophila</taxon>
        <taxon>Sophophora</taxon>
    </lineage>
</organism>
<sequence length="53" mass="6064">MRCHKPAGESYSLELSCESCEYRESWDSKPKAQSSTNSQHYWAWPGLAWPGTV</sequence>
<evidence type="ECO:0000313" key="2">
    <source>
        <dbReference type="Proteomes" id="UP000000304"/>
    </source>
</evidence>
<reference evidence="1 2" key="1">
    <citation type="journal article" date="2007" name="Nature">
        <title>Evolution of genes and genomes on the Drosophila phylogeny.</title>
        <authorList>
            <consortium name="Drosophila 12 Genomes Consortium"/>
            <person name="Clark A.G."/>
            <person name="Eisen M.B."/>
            <person name="Smith D.R."/>
            <person name="Bergman C.M."/>
            <person name="Oliver B."/>
            <person name="Markow T.A."/>
            <person name="Kaufman T.C."/>
            <person name="Kellis M."/>
            <person name="Gelbart W."/>
            <person name="Iyer V.N."/>
            <person name="Pollard D.A."/>
            <person name="Sackton T.B."/>
            <person name="Larracuente A.M."/>
            <person name="Singh N.D."/>
            <person name="Abad J.P."/>
            <person name="Abt D.N."/>
            <person name="Adryan B."/>
            <person name="Aguade M."/>
            <person name="Akashi H."/>
            <person name="Anderson W.W."/>
            <person name="Aquadro C.F."/>
            <person name="Ardell D.H."/>
            <person name="Arguello R."/>
            <person name="Artieri C.G."/>
            <person name="Barbash D.A."/>
            <person name="Barker D."/>
            <person name="Barsanti P."/>
            <person name="Batterham P."/>
            <person name="Batzoglou S."/>
            <person name="Begun D."/>
            <person name="Bhutkar A."/>
            <person name="Blanco E."/>
            <person name="Bosak S.A."/>
            <person name="Bradley R.K."/>
            <person name="Brand A.D."/>
            <person name="Brent M.R."/>
            <person name="Brooks A.N."/>
            <person name="Brown R.H."/>
            <person name="Butlin R.K."/>
            <person name="Caggese C."/>
            <person name="Calvi B.R."/>
            <person name="Bernardo de Carvalho A."/>
            <person name="Caspi A."/>
            <person name="Castrezana S."/>
            <person name="Celniker S.E."/>
            <person name="Chang J.L."/>
            <person name="Chapple C."/>
            <person name="Chatterji S."/>
            <person name="Chinwalla A."/>
            <person name="Civetta A."/>
            <person name="Clifton S.W."/>
            <person name="Comeron J.M."/>
            <person name="Costello J.C."/>
            <person name="Coyne J.A."/>
            <person name="Daub J."/>
            <person name="David R.G."/>
            <person name="Delcher A.L."/>
            <person name="Delehaunty K."/>
            <person name="Do C.B."/>
            <person name="Ebling H."/>
            <person name="Edwards K."/>
            <person name="Eickbush T."/>
            <person name="Evans J.D."/>
            <person name="Filipski A."/>
            <person name="Findeiss S."/>
            <person name="Freyhult E."/>
            <person name="Fulton L."/>
            <person name="Fulton R."/>
            <person name="Garcia A.C."/>
            <person name="Gardiner A."/>
            <person name="Garfield D.A."/>
            <person name="Garvin B.E."/>
            <person name="Gibson G."/>
            <person name="Gilbert D."/>
            <person name="Gnerre S."/>
            <person name="Godfrey J."/>
            <person name="Good R."/>
            <person name="Gotea V."/>
            <person name="Gravely B."/>
            <person name="Greenberg A.J."/>
            <person name="Griffiths-Jones S."/>
            <person name="Gross S."/>
            <person name="Guigo R."/>
            <person name="Gustafson E.A."/>
            <person name="Haerty W."/>
            <person name="Hahn M.W."/>
            <person name="Halligan D.L."/>
            <person name="Halpern A.L."/>
            <person name="Halter G.M."/>
            <person name="Han M.V."/>
            <person name="Heger A."/>
            <person name="Hillier L."/>
            <person name="Hinrichs A.S."/>
            <person name="Holmes I."/>
            <person name="Hoskins R.A."/>
            <person name="Hubisz M.J."/>
            <person name="Hultmark D."/>
            <person name="Huntley M.A."/>
            <person name="Jaffe D.B."/>
            <person name="Jagadeeshan S."/>
            <person name="Jeck W.R."/>
            <person name="Johnson J."/>
            <person name="Jones C.D."/>
            <person name="Jordan W.C."/>
            <person name="Karpen G.H."/>
            <person name="Kataoka E."/>
            <person name="Keightley P.D."/>
            <person name="Kheradpour P."/>
            <person name="Kirkness E.F."/>
            <person name="Koerich L.B."/>
            <person name="Kristiansen K."/>
            <person name="Kudrna D."/>
            <person name="Kulathinal R.J."/>
            <person name="Kumar S."/>
            <person name="Kwok R."/>
            <person name="Lander E."/>
            <person name="Langley C.H."/>
            <person name="Lapoint R."/>
            <person name="Lazzaro B.P."/>
            <person name="Lee S.J."/>
            <person name="Levesque L."/>
            <person name="Li R."/>
            <person name="Lin C.F."/>
            <person name="Lin M.F."/>
            <person name="Lindblad-Toh K."/>
            <person name="Llopart A."/>
            <person name="Long M."/>
            <person name="Low L."/>
            <person name="Lozovsky E."/>
            <person name="Lu J."/>
            <person name="Luo M."/>
            <person name="Machado C.A."/>
            <person name="Makalowski W."/>
            <person name="Marzo M."/>
            <person name="Matsuda M."/>
            <person name="Matzkin L."/>
            <person name="McAllister B."/>
            <person name="McBride C.S."/>
            <person name="McKernan B."/>
            <person name="McKernan K."/>
            <person name="Mendez-Lago M."/>
            <person name="Minx P."/>
            <person name="Mollenhauer M.U."/>
            <person name="Montooth K."/>
            <person name="Mount S.M."/>
            <person name="Mu X."/>
            <person name="Myers E."/>
            <person name="Negre B."/>
            <person name="Newfeld S."/>
            <person name="Nielsen R."/>
            <person name="Noor M.A."/>
            <person name="O'Grady P."/>
            <person name="Pachter L."/>
            <person name="Papaceit M."/>
            <person name="Parisi M.J."/>
            <person name="Parisi M."/>
            <person name="Parts L."/>
            <person name="Pedersen J.S."/>
            <person name="Pesole G."/>
            <person name="Phillippy A.M."/>
            <person name="Ponting C.P."/>
            <person name="Pop M."/>
            <person name="Porcelli D."/>
            <person name="Powell J.R."/>
            <person name="Prohaska S."/>
            <person name="Pruitt K."/>
            <person name="Puig M."/>
            <person name="Quesneville H."/>
            <person name="Ram K.R."/>
            <person name="Rand D."/>
            <person name="Rasmussen M.D."/>
            <person name="Reed L.K."/>
            <person name="Reenan R."/>
            <person name="Reily A."/>
            <person name="Remington K.A."/>
            <person name="Rieger T.T."/>
            <person name="Ritchie M.G."/>
            <person name="Robin C."/>
            <person name="Rogers Y.H."/>
            <person name="Rohde C."/>
            <person name="Rozas J."/>
            <person name="Rubenfield M.J."/>
            <person name="Ruiz A."/>
            <person name="Russo S."/>
            <person name="Salzberg S.L."/>
            <person name="Sanchez-Gracia A."/>
            <person name="Saranga D.J."/>
            <person name="Sato H."/>
            <person name="Schaeffer S.W."/>
            <person name="Schatz M.C."/>
            <person name="Schlenke T."/>
            <person name="Schwartz R."/>
            <person name="Segarra C."/>
            <person name="Singh R.S."/>
            <person name="Sirot L."/>
            <person name="Sirota M."/>
            <person name="Sisneros N.B."/>
            <person name="Smith C.D."/>
            <person name="Smith T.F."/>
            <person name="Spieth J."/>
            <person name="Stage D.E."/>
            <person name="Stark A."/>
            <person name="Stephan W."/>
            <person name="Strausberg R.L."/>
            <person name="Strempel S."/>
            <person name="Sturgill D."/>
            <person name="Sutton G."/>
            <person name="Sutton G.G."/>
            <person name="Tao W."/>
            <person name="Teichmann S."/>
            <person name="Tobari Y.N."/>
            <person name="Tomimura Y."/>
            <person name="Tsolas J.M."/>
            <person name="Valente V.L."/>
            <person name="Venter E."/>
            <person name="Venter J.C."/>
            <person name="Vicario S."/>
            <person name="Vieira F.G."/>
            <person name="Vilella A.J."/>
            <person name="Villasante A."/>
            <person name="Walenz B."/>
            <person name="Wang J."/>
            <person name="Wasserman M."/>
            <person name="Watts T."/>
            <person name="Wilson D."/>
            <person name="Wilson R.K."/>
            <person name="Wing R.A."/>
            <person name="Wolfner M.F."/>
            <person name="Wong A."/>
            <person name="Wong G.K."/>
            <person name="Wu C.I."/>
            <person name="Wu G."/>
            <person name="Yamamoto D."/>
            <person name="Yang H.P."/>
            <person name="Yang S.P."/>
            <person name="Yorke J.A."/>
            <person name="Yoshida K."/>
            <person name="Zdobnov E."/>
            <person name="Zhang P."/>
            <person name="Zhang Y."/>
            <person name="Zimin A.V."/>
            <person name="Baldwin J."/>
            <person name="Abdouelleil A."/>
            <person name="Abdulkadir J."/>
            <person name="Abebe A."/>
            <person name="Abera B."/>
            <person name="Abreu J."/>
            <person name="Acer S.C."/>
            <person name="Aftuck L."/>
            <person name="Alexander A."/>
            <person name="An P."/>
            <person name="Anderson E."/>
            <person name="Anderson S."/>
            <person name="Arachi H."/>
            <person name="Azer M."/>
            <person name="Bachantsang P."/>
            <person name="Barry A."/>
            <person name="Bayul T."/>
            <person name="Berlin A."/>
            <person name="Bessette D."/>
            <person name="Bloom T."/>
            <person name="Blye J."/>
            <person name="Boguslavskiy L."/>
            <person name="Bonnet C."/>
            <person name="Boukhgalter B."/>
            <person name="Bourzgui I."/>
            <person name="Brown A."/>
            <person name="Cahill P."/>
            <person name="Channer S."/>
            <person name="Cheshatsang Y."/>
            <person name="Chuda L."/>
            <person name="Citroen M."/>
            <person name="Collymore A."/>
            <person name="Cooke P."/>
            <person name="Costello M."/>
            <person name="D'Aco K."/>
            <person name="Daza R."/>
            <person name="De Haan G."/>
            <person name="DeGray S."/>
            <person name="DeMaso C."/>
            <person name="Dhargay N."/>
            <person name="Dooley K."/>
            <person name="Dooley E."/>
            <person name="Doricent M."/>
            <person name="Dorje P."/>
            <person name="Dorjee K."/>
            <person name="Dupes A."/>
            <person name="Elong R."/>
            <person name="Falk J."/>
            <person name="Farina A."/>
            <person name="Faro S."/>
            <person name="Ferguson D."/>
            <person name="Fisher S."/>
            <person name="Foley C.D."/>
            <person name="Franke A."/>
            <person name="Friedrich D."/>
            <person name="Gadbois L."/>
            <person name="Gearin G."/>
            <person name="Gearin C.R."/>
            <person name="Giannoukos G."/>
            <person name="Goode T."/>
            <person name="Graham J."/>
            <person name="Grandbois E."/>
            <person name="Grewal S."/>
            <person name="Gyaltsen K."/>
            <person name="Hafez N."/>
            <person name="Hagos B."/>
            <person name="Hall J."/>
            <person name="Henson C."/>
            <person name="Hollinger A."/>
            <person name="Honan T."/>
            <person name="Huard M.D."/>
            <person name="Hughes L."/>
            <person name="Hurhula B."/>
            <person name="Husby M.E."/>
            <person name="Kamat A."/>
            <person name="Kanga B."/>
            <person name="Kashin S."/>
            <person name="Khazanovich D."/>
            <person name="Kisner P."/>
            <person name="Lance K."/>
            <person name="Lara M."/>
            <person name="Lee W."/>
            <person name="Lennon N."/>
            <person name="Letendre F."/>
            <person name="LeVine R."/>
            <person name="Lipovsky A."/>
            <person name="Liu X."/>
            <person name="Liu J."/>
            <person name="Liu S."/>
            <person name="Lokyitsang T."/>
            <person name="Lokyitsang Y."/>
            <person name="Lubonja R."/>
            <person name="Lui A."/>
            <person name="MacDonald P."/>
            <person name="Magnisalis V."/>
            <person name="Maru K."/>
            <person name="Matthews C."/>
            <person name="McCusker W."/>
            <person name="McDonough S."/>
            <person name="Mehta T."/>
            <person name="Meldrim J."/>
            <person name="Meneus L."/>
            <person name="Mihai O."/>
            <person name="Mihalev A."/>
            <person name="Mihova T."/>
            <person name="Mittelman R."/>
            <person name="Mlenga V."/>
            <person name="Montmayeur A."/>
            <person name="Mulrain L."/>
            <person name="Navidi A."/>
            <person name="Naylor J."/>
            <person name="Negash T."/>
            <person name="Nguyen T."/>
            <person name="Nguyen N."/>
            <person name="Nicol R."/>
            <person name="Norbu C."/>
            <person name="Norbu N."/>
            <person name="Novod N."/>
            <person name="O'Neill B."/>
            <person name="Osman S."/>
            <person name="Markiewicz E."/>
            <person name="Oyono O.L."/>
            <person name="Patti C."/>
            <person name="Phunkhang P."/>
            <person name="Pierre F."/>
            <person name="Priest M."/>
            <person name="Raghuraman S."/>
            <person name="Rege F."/>
            <person name="Reyes R."/>
            <person name="Rise C."/>
            <person name="Rogov P."/>
            <person name="Ross K."/>
            <person name="Ryan E."/>
            <person name="Settipalli S."/>
            <person name="Shea T."/>
            <person name="Sherpa N."/>
            <person name="Shi L."/>
            <person name="Shih D."/>
            <person name="Sparrow T."/>
            <person name="Spaulding J."/>
            <person name="Stalker J."/>
            <person name="Stange-Thomann N."/>
            <person name="Stavropoulos S."/>
            <person name="Stone C."/>
            <person name="Strader C."/>
            <person name="Tesfaye S."/>
            <person name="Thomson T."/>
            <person name="Thoulutsang Y."/>
            <person name="Thoulutsang D."/>
            <person name="Topham K."/>
            <person name="Topping I."/>
            <person name="Tsamla T."/>
            <person name="Vassiliev H."/>
            <person name="Vo A."/>
            <person name="Wangchuk T."/>
            <person name="Wangdi T."/>
            <person name="Weiand M."/>
            <person name="Wilkinson J."/>
            <person name="Wilson A."/>
            <person name="Yadav S."/>
            <person name="Young G."/>
            <person name="Yu Q."/>
            <person name="Zembek L."/>
            <person name="Zhong D."/>
            <person name="Zimmer A."/>
            <person name="Zwirko Z."/>
            <person name="Jaffe D.B."/>
            <person name="Alvarez P."/>
            <person name="Brockman W."/>
            <person name="Butler J."/>
            <person name="Chin C."/>
            <person name="Gnerre S."/>
            <person name="Grabherr M."/>
            <person name="Kleber M."/>
            <person name="Mauceli E."/>
            <person name="MacCallum I."/>
        </authorList>
    </citation>
    <scope>NUCLEOTIDE SEQUENCE [LARGE SCALE GENOMIC DNA]</scope>
    <source>
        <strain evidence="2">white501</strain>
    </source>
</reference>
<name>B4R7A5_DROSI</name>
<keyword evidence="2" id="KW-1185">Reference proteome</keyword>
<protein>
    <submittedName>
        <fullName evidence="1">GD17425</fullName>
    </submittedName>
</protein>
<accession>B4R7A5</accession>
<dbReference type="Proteomes" id="UP000000304">
    <property type="component" value="Chromosome X"/>
</dbReference>
<dbReference type="EMBL" id="CM000366">
    <property type="protein sequence ID" value="EDX18346.1"/>
    <property type="molecule type" value="Genomic_DNA"/>
</dbReference>